<dbReference type="EMBL" id="CP045737">
    <property type="protein sequence ID" value="QGG42028.1"/>
    <property type="molecule type" value="Genomic_DNA"/>
</dbReference>
<reference evidence="1 2" key="1">
    <citation type="submission" date="2019-11" db="EMBL/GenBank/DDBJ databases">
        <authorList>
            <person name="Li J."/>
        </authorList>
    </citation>
    <scope>NUCLEOTIDE SEQUENCE [LARGE SCALE GENOMIC DNA]</scope>
    <source>
        <strain evidence="1 2">MF47</strain>
    </source>
</reference>
<dbReference type="KEGG" id="aef:GEV26_11975"/>
<accession>A0A5Q2MH96</accession>
<dbReference type="Proteomes" id="UP000392064">
    <property type="component" value="Chromosome"/>
</dbReference>
<sequence length="252" mass="27285">MSARGRRLTIFLPVLVTLTLGVLVGLLVVVQAQRQNAQVVEADDVATQYLADVSTFRSEVGREVRGVRQADPGDLRRVLRKAVADPPELGDAPAYGTERSEVWQEAVATQQALLQPYRRLDRTLRRADVALAYIETARKVLGMRASDYVGTGVLSDSAAVRARLIPAFSRARAELDSVRVPQGQQRLAATVRGAVQYVIDQATALADSVEANRGFSFTYAEQFQTAIDAVDDYATVVNGNVAEAINAVTDPG</sequence>
<keyword evidence="2" id="KW-1185">Reference proteome</keyword>
<dbReference type="RefSeq" id="WP_153653329.1">
    <property type="nucleotide sequence ID" value="NZ_CP045737.1"/>
</dbReference>
<evidence type="ECO:0000313" key="2">
    <source>
        <dbReference type="Proteomes" id="UP000392064"/>
    </source>
</evidence>
<protein>
    <submittedName>
        <fullName evidence="1">Uncharacterized protein</fullName>
    </submittedName>
</protein>
<proteinExistence type="predicted"/>
<evidence type="ECO:0000313" key="1">
    <source>
        <dbReference type="EMBL" id="QGG42028.1"/>
    </source>
</evidence>
<name>A0A5Q2MH96_9ACTN</name>
<organism evidence="1 2">
    <name type="scientific">Aeromicrobium yanjiei</name>
    <dbReference type="NCBI Taxonomy" id="2662028"/>
    <lineage>
        <taxon>Bacteria</taxon>
        <taxon>Bacillati</taxon>
        <taxon>Actinomycetota</taxon>
        <taxon>Actinomycetes</taxon>
        <taxon>Propionibacteriales</taxon>
        <taxon>Nocardioidaceae</taxon>
        <taxon>Aeromicrobium</taxon>
    </lineage>
</organism>
<gene>
    <name evidence="1" type="ORF">GEV26_11975</name>
</gene>
<dbReference type="AlphaFoldDB" id="A0A5Q2MH96"/>